<dbReference type="GO" id="GO:0005886">
    <property type="term" value="C:plasma membrane"/>
    <property type="evidence" value="ECO:0007669"/>
    <property type="project" value="UniProtKB-SubCell"/>
</dbReference>
<dbReference type="EMBL" id="VDLY02000005">
    <property type="protein sequence ID" value="KAB8167259.1"/>
    <property type="molecule type" value="Genomic_DNA"/>
</dbReference>
<feature type="transmembrane region" description="Helical" evidence="7">
    <location>
        <begin position="54"/>
        <end position="80"/>
    </location>
</feature>
<feature type="region of interest" description="Disordered" evidence="6">
    <location>
        <begin position="210"/>
        <end position="234"/>
    </location>
</feature>
<feature type="domain" description="Phage shock protein PspC N-terminal" evidence="8">
    <location>
        <begin position="28"/>
        <end position="82"/>
    </location>
</feature>
<evidence type="ECO:0000256" key="6">
    <source>
        <dbReference type="SAM" id="MobiDB-lite"/>
    </source>
</evidence>
<reference evidence="9" key="1">
    <citation type="submission" date="2019-10" db="EMBL/GenBank/DDBJ databases">
        <title>Nonomuraea sp. nov., isolated from Phyllanthus amarus.</title>
        <authorList>
            <person name="Klykleung N."/>
            <person name="Tanasupawat S."/>
        </authorList>
    </citation>
    <scope>NUCLEOTIDE SEQUENCE [LARGE SCALE GENOMIC DNA]</scope>
    <source>
        <strain evidence="9">3MP-10</strain>
    </source>
</reference>
<dbReference type="InterPro" id="IPR052027">
    <property type="entry name" value="PspC"/>
</dbReference>
<comment type="caution">
    <text evidence="9">The sequence shown here is derived from an EMBL/GenBank/DDBJ whole genome shotgun (WGS) entry which is preliminary data.</text>
</comment>
<keyword evidence="3 7" id="KW-0812">Transmembrane</keyword>
<evidence type="ECO:0000256" key="7">
    <source>
        <dbReference type="SAM" id="Phobius"/>
    </source>
</evidence>
<sequence>MTDDRRRSGAGRGPAPTATAPATPDEAPLRRSRRHKVIGGVCGGFGRYYRVDPVIFRVPLVVLSVLGGLGLIVYGIAWLITPFEDDEENEGRRLLSGRVEGPGLTALLFVVAGCGLLLAALGNGGPTTWFSLEVLAALAGAAYWARYRRGTEQATTPEGAPAPSKIAQAAAEAPPEARRPPAPTGPSWWRGNAGPTTYLWGPAHAAPGDYARTGPPAGPPAPGRPGGWAPLPRPEPREVRLGGLVFLLAVIAFGVGVAASWTSQPLGSVLVIGSASALAVFGIGLLVSAFVGRLGLGTITAVLLTGVVMVSASVLPDNITTSWESHRWRPDSPGAVLAGYELGSGEAELDLTGVDLAPGRTLTTEVEAGAGQITVLVPYDVDLNIEVEIGAGAFTYQPLRGIGGSDDRDSWGGFGQERTLEYPAVVDATVPEEQAPEAEAPGAGDPREVEAVAVENPRIDLRLEMGVGHVEIERAGEEPRP</sequence>
<keyword evidence="10" id="KW-1185">Reference proteome</keyword>
<feature type="compositionally biased region" description="Low complexity" evidence="6">
    <location>
        <begin position="161"/>
        <end position="174"/>
    </location>
</feature>
<organism evidence="9 10">
    <name type="scientific">Streptomyces mimosae</name>
    <dbReference type="NCBI Taxonomy" id="2586635"/>
    <lineage>
        <taxon>Bacteria</taxon>
        <taxon>Bacillati</taxon>
        <taxon>Actinomycetota</taxon>
        <taxon>Actinomycetes</taxon>
        <taxon>Kitasatosporales</taxon>
        <taxon>Streptomycetaceae</taxon>
        <taxon>Streptomyces</taxon>
    </lineage>
</organism>
<feature type="transmembrane region" description="Helical" evidence="7">
    <location>
        <begin position="267"/>
        <end position="287"/>
    </location>
</feature>
<protein>
    <submittedName>
        <fullName evidence="9">PspC domain-containing protein</fullName>
    </submittedName>
</protein>
<accession>A0A5N6AHG9</accession>
<dbReference type="PANTHER" id="PTHR33885:SF3">
    <property type="entry name" value="PHAGE SHOCK PROTEIN C"/>
    <property type="match status" value="1"/>
</dbReference>
<keyword evidence="4 7" id="KW-1133">Transmembrane helix</keyword>
<evidence type="ECO:0000259" key="8">
    <source>
        <dbReference type="Pfam" id="PF04024"/>
    </source>
</evidence>
<evidence type="ECO:0000256" key="4">
    <source>
        <dbReference type="ARBA" id="ARBA00022989"/>
    </source>
</evidence>
<evidence type="ECO:0000256" key="2">
    <source>
        <dbReference type="ARBA" id="ARBA00022475"/>
    </source>
</evidence>
<dbReference type="RefSeq" id="WP_139667077.1">
    <property type="nucleotide sequence ID" value="NZ_VDLY02000005.1"/>
</dbReference>
<proteinExistence type="predicted"/>
<name>A0A5N6AHG9_9ACTN</name>
<dbReference type="PANTHER" id="PTHR33885">
    <property type="entry name" value="PHAGE SHOCK PROTEIN C"/>
    <property type="match status" value="1"/>
</dbReference>
<feature type="transmembrane region" description="Helical" evidence="7">
    <location>
        <begin position="101"/>
        <end position="121"/>
    </location>
</feature>
<feature type="region of interest" description="Disordered" evidence="6">
    <location>
        <begin position="154"/>
        <end position="188"/>
    </location>
</feature>
<evidence type="ECO:0000256" key="1">
    <source>
        <dbReference type="ARBA" id="ARBA00004162"/>
    </source>
</evidence>
<dbReference type="InterPro" id="IPR007168">
    <property type="entry name" value="Phageshock_PspC_N"/>
</dbReference>
<keyword evidence="2" id="KW-1003">Cell membrane</keyword>
<feature type="transmembrane region" description="Helical" evidence="7">
    <location>
        <begin position="294"/>
        <end position="315"/>
    </location>
</feature>
<dbReference type="Pfam" id="PF04024">
    <property type="entry name" value="PspC"/>
    <property type="match status" value="1"/>
</dbReference>
<feature type="transmembrane region" description="Helical" evidence="7">
    <location>
        <begin position="241"/>
        <end position="261"/>
    </location>
</feature>
<evidence type="ECO:0000256" key="5">
    <source>
        <dbReference type="ARBA" id="ARBA00023136"/>
    </source>
</evidence>
<evidence type="ECO:0000313" key="10">
    <source>
        <dbReference type="Proteomes" id="UP000314251"/>
    </source>
</evidence>
<feature type="compositionally biased region" description="Low complexity" evidence="6">
    <location>
        <begin position="13"/>
        <end position="25"/>
    </location>
</feature>
<dbReference type="AlphaFoldDB" id="A0A5N6AHG9"/>
<gene>
    <name evidence="9" type="ORF">FH607_010290</name>
</gene>
<evidence type="ECO:0000313" key="9">
    <source>
        <dbReference type="EMBL" id="KAB8167259.1"/>
    </source>
</evidence>
<comment type="subcellular location">
    <subcellularLocation>
        <location evidence="1">Cell membrane</location>
        <topology evidence="1">Single-pass membrane protein</topology>
    </subcellularLocation>
</comment>
<dbReference type="OrthoDB" id="3535301at2"/>
<feature type="region of interest" description="Disordered" evidence="6">
    <location>
        <begin position="1"/>
        <end position="30"/>
    </location>
</feature>
<keyword evidence="5 7" id="KW-0472">Membrane</keyword>
<dbReference type="Proteomes" id="UP000314251">
    <property type="component" value="Unassembled WGS sequence"/>
</dbReference>
<evidence type="ECO:0000256" key="3">
    <source>
        <dbReference type="ARBA" id="ARBA00022692"/>
    </source>
</evidence>